<evidence type="ECO:0000313" key="2">
    <source>
        <dbReference type="Proteomes" id="UP000077266"/>
    </source>
</evidence>
<evidence type="ECO:0000313" key="1">
    <source>
        <dbReference type="EMBL" id="KZV97664.1"/>
    </source>
</evidence>
<keyword evidence="2" id="KW-1185">Reference proteome</keyword>
<dbReference type="InParanoid" id="A0A165LC73"/>
<sequence length="499" mass="56549">MGGPIFDTYRAVYDYMTYCVRLEGQYSDLFTSDMGVLIGDPASPIMWLLYFADVSIPESVDDILLNETRISHLEQADDIVIFATTAEGLQRKLDAFFEWCCRNLLKINGSKSWWMPLGSRPIDIPVFRVNNEVVPIEEKKMYVGMLLTSSLARDQRAHVAQKVEKAHRISCLTFGILDRKCLEVPPRPARKLYMGLVDPHMTHGCEVMPDATLCGTEQLERVQKTYIRKMLRVGPKVCVVPLYTETGLSPIRFRRADLAVRFLGYALQQKEGDLVGCAVRDSRALALAGKKSWLGDLRKACQHLHGGGVDIGFPDSADGIDDVRSALKECEKRYLRTATESCGKLPLLTGRLHENCFAQAAPRPAPVTAFRSYLKIRAREHRTALTRFLFSDHMLAVERLRYENVPRARRKCRFCRDAVEDELHALFECDGHEELNGFRLSLLDDVRRVKGEGAVIRLLERPLEDVFQMLLADGDTVSALARCVHRVLRCFESIPILRG</sequence>
<proteinExistence type="predicted"/>
<dbReference type="EMBL" id="KV425927">
    <property type="protein sequence ID" value="KZV97664.1"/>
    <property type="molecule type" value="Genomic_DNA"/>
</dbReference>
<reference evidence="1 2" key="1">
    <citation type="journal article" date="2016" name="Mol. Biol. Evol.">
        <title>Comparative Genomics of Early-Diverging Mushroom-Forming Fungi Provides Insights into the Origins of Lignocellulose Decay Capabilities.</title>
        <authorList>
            <person name="Nagy L.G."/>
            <person name="Riley R."/>
            <person name="Tritt A."/>
            <person name="Adam C."/>
            <person name="Daum C."/>
            <person name="Floudas D."/>
            <person name="Sun H."/>
            <person name="Yadav J.S."/>
            <person name="Pangilinan J."/>
            <person name="Larsson K.H."/>
            <person name="Matsuura K."/>
            <person name="Barry K."/>
            <person name="Labutti K."/>
            <person name="Kuo R."/>
            <person name="Ohm R.A."/>
            <person name="Bhattacharya S.S."/>
            <person name="Shirouzu T."/>
            <person name="Yoshinaga Y."/>
            <person name="Martin F.M."/>
            <person name="Grigoriev I.V."/>
            <person name="Hibbett D.S."/>
        </authorList>
    </citation>
    <scope>NUCLEOTIDE SEQUENCE [LARGE SCALE GENOMIC DNA]</scope>
    <source>
        <strain evidence="1 2">HHB12029</strain>
    </source>
</reference>
<dbReference type="OrthoDB" id="3240817at2759"/>
<dbReference type="PANTHER" id="PTHR47027:SF20">
    <property type="entry name" value="REVERSE TRANSCRIPTASE-LIKE PROTEIN WITH RNA-DIRECTED DNA POLYMERASE DOMAIN"/>
    <property type="match status" value="1"/>
</dbReference>
<dbReference type="STRING" id="1314781.A0A165LC73"/>
<gene>
    <name evidence="1" type="ORF">EXIGLDRAFT_607803</name>
</gene>
<dbReference type="Proteomes" id="UP000077266">
    <property type="component" value="Unassembled WGS sequence"/>
</dbReference>
<name>A0A165LC73_EXIGL</name>
<dbReference type="AlphaFoldDB" id="A0A165LC73"/>
<protein>
    <submittedName>
        <fullName evidence="1">Uncharacterized protein</fullName>
    </submittedName>
</protein>
<accession>A0A165LC73</accession>
<organism evidence="1 2">
    <name type="scientific">Exidia glandulosa HHB12029</name>
    <dbReference type="NCBI Taxonomy" id="1314781"/>
    <lineage>
        <taxon>Eukaryota</taxon>
        <taxon>Fungi</taxon>
        <taxon>Dikarya</taxon>
        <taxon>Basidiomycota</taxon>
        <taxon>Agaricomycotina</taxon>
        <taxon>Agaricomycetes</taxon>
        <taxon>Auriculariales</taxon>
        <taxon>Exidiaceae</taxon>
        <taxon>Exidia</taxon>
    </lineage>
</organism>
<dbReference type="PANTHER" id="PTHR47027">
    <property type="entry name" value="REVERSE TRANSCRIPTASE DOMAIN-CONTAINING PROTEIN"/>
    <property type="match status" value="1"/>
</dbReference>